<name>A0ACC2PSP6_9HYME</name>
<protein>
    <submittedName>
        <fullName evidence="1">Uncharacterized protein</fullName>
    </submittedName>
</protein>
<organism evidence="1 2">
    <name type="scientific">Eretmocerus hayati</name>
    <dbReference type="NCBI Taxonomy" id="131215"/>
    <lineage>
        <taxon>Eukaryota</taxon>
        <taxon>Metazoa</taxon>
        <taxon>Ecdysozoa</taxon>
        <taxon>Arthropoda</taxon>
        <taxon>Hexapoda</taxon>
        <taxon>Insecta</taxon>
        <taxon>Pterygota</taxon>
        <taxon>Neoptera</taxon>
        <taxon>Endopterygota</taxon>
        <taxon>Hymenoptera</taxon>
        <taxon>Apocrita</taxon>
        <taxon>Proctotrupomorpha</taxon>
        <taxon>Chalcidoidea</taxon>
        <taxon>Aphelinidae</taxon>
        <taxon>Aphelininae</taxon>
        <taxon>Eretmocerus</taxon>
    </lineage>
</organism>
<evidence type="ECO:0000313" key="2">
    <source>
        <dbReference type="Proteomes" id="UP001239111"/>
    </source>
</evidence>
<proteinExistence type="predicted"/>
<keyword evidence="2" id="KW-1185">Reference proteome</keyword>
<dbReference type="Proteomes" id="UP001239111">
    <property type="component" value="Chromosome 1"/>
</dbReference>
<evidence type="ECO:0000313" key="1">
    <source>
        <dbReference type="EMBL" id="KAJ8685609.1"/>
    </source>
</evidence>
<reference evidence="1" key="1">
    <citation type="submission" date="2023-04" db="EMBL/GenBank/DDBJ databases">
        <title>A chromosome-level genome assembly of the parasitoid wasp Eretmocerus hayati.</title>
        <authorList>
            <person name="Zhong Y."/>
            <person name="Liu S."/>
            <person name="Liu Y."/>
        </authorList>
    </citation>
    <scope>NUCLEOTIDE SEQUENCE</scope>
    <source>
        <strain evidence="1">ZJU_SS_LIU_2023</strain>
    </source>
</reference>
<accession>A0ACC2PSP6</accession>
<dbReference type="EMBL" id="CM056741">
    <property type="protein sequence ID" value="KAJ8685609.1"/>
    <property type="molecule type" value="Genomic_DNA"/>
</dbReference>
<sequence length="519" mass="58779">MNDYSSNRYVDIKELRGFAGSMFLEIRQHDVAEFLMCLCMKSINLRSVFEHSLVAHTKCLSCGHEVKGESYNNNISILSSPENFTNINLQTIVDRNLNIWGRIGINCGRLLSTEQRKSSICGANFECLGEKSEMVQLSTVNEIIVLQLNLFRMDDNHCNRKQQHFFLHDLSDNPVTINEDVYSIESVILHHGSSIIQGHYTNKLRENNTWTTANDSQINCNSSFTSEGNSYLVILRKMHDGSKPLPTENTESMQYNNDKTYSAVLRSQNRNPIVYRTSPQDSVEIEKLVDLIGTEQKKLIKSRQTSANKQTHTVSIESLPQRCLKLEAKFKRPTAINDKLHVADLGLCSRTTSEKESSHNHENPQPSKGSQLLECQYITKAYRENRPIIREGFSCVTNPMQNLNSEESAGKERKIFSDNYSKNAYATNNPCEISEKMFPSAHQCPDTHANHRSRLVTSDHRDSPSKINLNPAVGARMSYHHAKHSLQNNILDDDSLLRNMCNQSGNNANDVPLHGDNGS</sequence>
<comment type="caution">
    <text evidence="1">The sequence shown here is derived from an EMBL/GenBank/DDBJ whole genome shotgun (WGS) entry which is preliminary data.</text>
</comment>
<gene>
    <name evidence="1" type="ORF">QAD02_021402</name>
</gene>